<dbReference type="SUPFAM" id="SSF46565">
    <property type="entry name" value="Chaperone J-domain"/>
    <property type="match status" value="1"/>
</dbReference>
<dbReference type="GO" id="GO:0005829">
    <property type="term" value="C:cytosol"/>
    <property type="evidence" value="ECO:0007669"/>
    <property type="project" value="TreeGrafter"/>
</dbReference>
<evidence type="ECO:0000313" key="12">
    <source>
        <dbReference type="Proteomes" id="UP000242770"/>
    </source>
</evidence>
<feature type="domain" description="J" evidence="10">
    <location>
        <begin position="779"/>
        <end position="847"/>
    </location>
</feature>
<dbReference type="CDD" id="cd06257">
    <property type="entry name" value="DnaJ"/>
    <property type="match status" value="1"/>
</dbReference>
<dbReference type="Pfam" id="PF11875">
    <property type="entry name" value="DnaJ-like_C11_C"/>
    <property type="match status" value="1"/>
</dbReference>
<dbReference type="PROSITE" id="PS50076">
    <property type="entry name" value="DNAJ_2"/>
    <property type="match status" value="1"/>
</dbReference>
<dbReference type="Gene3D" id="2.30.40.10">
    <property type="entry name" value="Urease, subunit C, domain 1"/>
    <property type="match status" value="1"/>
</dbReference>
<dbReference type="InterPro" id="IPR036869">
    <property type="entry name" value="J_dom_sf"/>
</dbReference>
<evidence type="ECO:0000256" key="3">
    <source>
        <dbReference type="ARBA" id="ARBA00022723"/>
    </source>
</evidence>
<evidence type="ECO:0000259" key="10">
    <source>
        <dbReference type="PROSITE" id="PS50076"/>
    </source>
</evidence>
<dbReference type="InterPro" id="IPR055225">
    <property type="entry name" value="DNAJC11-like_beta-barrel"/>
</dbReference>
<sequence length="1355" mass="146726">MPAPHLLPKRVFVGAIISSRSATDLSIIERGILGVGSGGVIRFLEDLDVLERQIPTATALSTSGRTPSAESSTSASTSTPGTDGTAEDRSSTPVPIPGSTLPDAPELTSLEMPPPAVPSRHPTTNAPSHLDKASQREQQLIKHVLNKHGWRHGQYKLTRLPPGSFLCSGFIDTHTHACQVPNIGLGQQYELLDWLQHVTFPRERRFQDARYARKTYESVVQRLIDSGTTTACYYATLHLEASKILAEICNERGQRAFVGKCQMDRNSPIDYIEKNASQSIEDTKEFVRFTRGLRPYGQPPDVSSPSMSPADLHSSSPEMDASIARLSATMDELMSPTGSKPPSDAGGSPSSAKVTPAVKSLSSTSKSSFPVVRQASSSSIRSARESGTSTPSRQRERELNNALVQPILTPRFAISCTDAMLTGISALLSRDPTLRVQTHLSENEGEITFTKQLFPFAKNYTSVYDHYSLLGPRTILAHAVHLDADELAIIKKRKCGVSHCPTSNLNLRSGASRVGEMLNMGIKVGLGTDVSGGFGLGMLSAIREASVVAKVLAFQRAQAESKAKEEENALSATAPPTSEQAALTAQQPLAGAAVVDGRYPGPPVAGQYQPRKPHSIATSNLNAAEVSQSVQDPTSSLAPPQATVDFTKGPLSIATLFYLATLGGAEVCAMASRIGSLEVGKEFDALLVQTTSHWGPSGYTGNPGCFVEEDDTLPDVFEKWMFTGDDRNIGTVFVRGPSNTPSRPTQPPYGQNGTASSIYDQSPSAGTQGTFPREGDKEYLYAILNVPTDATPEAIKDAYRSLAVVLHPDKHKDASRKSAAESRFREVQRAYEILSDQEKRAIYDYFGEEGLKSTWSVAVRGRGPREMQEEFERERRRKQVADAEALVKSKGDFTAHVDASALFAPASRVARRPIQPALPQQQKPAPAAGQGKEAPAVPGGMIAPTATFPRSVTLADRIARINCIQLIGKHGFETSVTNQTTATFSGQMVSRNGLGGGNFVGTVKTHWSPRLFTEITLSFLRPQIITTKGQYTVDANSFFTWQATLQTLMLPPSVNVTYGQRLSTKSTLTGFTSVRSGTYNLGAWGRDVGGAMVRREPAAVSVGLTKQLDEGKGWTVQTSISPVDQNISLDYALQLLGIKLRTGFNLGTGSGVSAFTSAERRLTENVRLSLGLNCALPIGGVTLRIKINRLGQKILLPILLSPEYRSDLVVAFTVLPAAAYTALHWGYLEPRKQKRLRDRLGELRRANGELIAERKQAAEEAREVLKDQAVKKAKMEMDRLGLVIVDAWYGRKDDLPTSPLLSSPHTSAQLQQEARSVWTNIAQPPSTEPTTTDANETVWDVKIPLQALIQKGQLI</sequence>
<feature type="compositionally biased region" description="Low complexity" evidence="9">
    <location>
        <begin position="375"/>
        <end position="389"/>
    </location>
</feature>
<dbReference type="InterPro" id="IPR024586">
    <property type="entry name" value="DnaJ-like_C11_C"/>
</dbReference>
<feature type="region of interest" description="Disordered" evidence="9">
    <location>
        <begin position="917"/>
        <end position="941"/>
    </location>
</feature>
<dbReference type="SUPFAM" id="SSF51556">
    <property type="entry name" value="Metallo-dependent hydrolases"/>
    <property type="match status" value="1"/>
</dbReference>
<evidence type="ECO:0000256" key="1">
    <source>
        <dbReference type="ARBA" id="ARBA00001947"/>
    </source>
</evidence>
<organism evidence="11 12">
    <name type="scientific">Sporisorium scitamineum</name>
    <dbReference type="NCBI Taxonomy" id="49012"/>
    <lineage>
        <taxon>Eukaryota</taxon>
        <taxon>Fungi</taxon>
        <taxon>Dikarya</taxon>
        <taxon>Basidiomycota</taxon>
        <taxon>Ustilaginomycotina</taxon>
        <taxon>Ustilaginomycetes</taxon>
        <taxon>Ustilaginales</taxon>
        <taxon>Ustilaginaceae</taxon>
        <taxon>Sporisorium</taxon>
    </lineage>
</organism>
<dbReference type="InterPro" id="IPR018253">
    <property type="entry name" value="DnaJ_domain_CS"/>
</dbReference>
<dbReference type="GO" id="GO:0046098">
    <property type="term" value="P:guanine metabolic process"/>
    <property type="evidence" value="ECO:0007669"/>
    <property type="project" value="TreeGrafter"/>
</dbReference>
<proteinExistence type="predicted"/>
<feature type="compositionally biased region" description="Low complexity" evidence="9">
    <location>
        <begin position="66"/>
        <end position="84"/>
    </location>
</feature>
<keyword evidence="5" id="KW-0862">Zinc</keyword>
<dbReference type="STRING" id="49012.A0A0F7S4X5"/>
<evidence type="ECO:0000256" key="7">
    <source>
        <dbReference type="ARBA" id="ARBA00023186"/>
    </source>
</evidence>
<dbReference type="Pfam" id="PF22774">
    <property type="entry name" value="DNAJC11_beta-barrel"/>
    <property type="match status" value="1"/>
</dbReference>
<dbReference type="Gene3D" id="3.20.20.140">
    <property type="entry name" value="Metal-dependent hydrolases"/>
    <property type="match status" value="2"/>
</dbReference>
<feature type="region of interest" description="Disordered" evidence="9">
    <location>
        <begin position="731"/>
        <end position="772"/>
    </location>
</feature>
<keyword evidence="3" id="KW-0479">Metal-binding</keyword>
<dbReference type="PANTHER" id="PTHR11271">
    <property type="entry name" value="GUANINE DEAMINASE"/>
    <property type="match status" value="1"/>
</dbReference>
<keyword evidence="4" id="KW-0378">Hydrolase</keyword>
<dbReference type="PRINTS" id="PR00625">
    <property type="entry name" value="JDOMAIN"/>
</dbReference>
<dbReference type="InterPro" id="IPR032466">
    <property type="entry name" value="Metal_Hydrolase"/>
</dbReference>
<feature type="coiled-coil region" evidence="8">
    <location>
        <begin position="1233"/>
        <end position="1263"/>
    </location>
</feature>
<dbReference type="InterPro" id="IPR051607">
    <property type="entry name" value="Metallo-dep_hydrolases"/>
</dbReference>
<feature type="compositionally biased region" description="Low complexity" evidence="9">
    <location>
        <begin position="338"/>
        <end position="368"/>
    </location>
</feature>
<comment type="cofactor">
    <cofactor evidence="1">
        <name>Zn(2+)</name>
        <dbReference type="ChEBI" id="CHEBI:29105"/>
    </cofactor>
</comment>
<dbReference type="EMBL" id="CCFA01002578">
    <property type="protein sequence ID" value="CDW97917.1"/>
    <property type="molecule type" value="Genomic_DNA"/>
</dbReference>
<dbReference type="GO" id="GO:0008892">
    <property type="term" value="F:guanine deaminase activity"/>
    <property type="evidence" value="ECO:0007669"/>
    <property type="project" value="TreeGrafter"/>
</dbReference>
<feature type="region of interest" description="Disordered" evidence="9">
    <location>
        <begin position="58"/>
        <end position="135"/>
    </location>
</feature>
<evidence type="ECO:0000256" key="8">
    <source>
        <dbReference type="SAM" id="Coils"/>
    </source>
</evidence>
<accession>A0A0F7S4X5</accession>
<dbReference type="Gene3D" id="1.10.287.110">
    <property type="entry name" value="DnaJ domain"/>
    <property type="match status" value="1"/>
</dbReference>
<keyword evidence="12" id="KW-1185">Reference proteome</keyword>
<evidence type="ECO:0000256" key="9">
    <source>
        <dbReference type="SAM" id="MobiDB-lite"/>
    </source>
</evidence>
<feature type="compositionally biased region" description="Polar residues" evidence="9">
    <location>
        <begin position="737"/>
        <end position="770"/>
    </location>
</feature>
<keyword evidence="6" id="KW-0472">Membrane</keyword>
<name>A0A0F7S4X5_9BASI</name>
<dbReference type="SUPFAM" id="SSF51338">
    <property type="entry name" value="Composite domain of metallo-dependent hydrolases"/>
    <property type="match status" value="1"/>
</dbReference>
<evidence type="ECO:0000256" key="4">
    <source>
        <dbReference type="ARBA" id="ARBA00022801"/>
    </source>
</evidence>
<keyword evidence="8" id="KW-0175">Coiled coil</keyword>
<evidence type="ECO:0000256" key="5">
    <source>
        <dbReference type="ARBA" id="ARBA00022833"/>
    </source>
</evidence>
<feature type="compositionally biased region" description="Polar residues" evidence="9">
    <location>
        <begin position="301"/>
        <end position="317"/>
    </location>
</feature>
<feature type="region of interest" description="Disordered" evidence="9">
    <location>
        <begin position="333"/>
        <end position="397"/>
    </location>
</feature>
<feature type="compositionally biased region" description="Low complexity" evidence="9">
    <location>
        <begin position="917"/>
        <end position="930"/>
    </location>
</feature>
<dbReference type="Pfam" id="PF00226">
    <property type="entry name" value="DnaJ"/>
    <property type="match status" value="1"/>
</dbReference>
<evidence type="ECO:0000256" key="2">
    <source>
        <dbReference type="ARBA" id="ARBA00004370"/>
    </source>
</evidence>
<dbReference type="InterPro" id="IPR011059">
    <property type="entry name" value="Metal-dep_hydrolase_composite"/>
</dbReference>
<gene>
    <name evidence="11" type="primary">SSCI43140.1</name>
</gene>
<protein>
    <recommendedName>
        <fullName evidence="10">J domain-containing protein</fullName>
    </recommendedName>
</protein>
<feature type="region of interest" description="Disordered" evidence="9">
    <location>
        <begin position="292"/>
        <end position="317"/>
    </location>
</feature>
<comment type="subcellular location">
    <subcellularLocation>
        <location evidence="2">Membrane</location>
    </subcellularLocation>
</comment>
<dbReference type="PROSITE" id="PS00636">
    <property type="entry name" value="DNAJ_1"/>
    <property type="match status" value="1"/>
</dbReference>
<dbReference type="Pfam" id="PF01979">
    <property type="entry name" value="Amidohydro_1"/>
    <property type="match status" value="3"/>
</dbReference>
<dbReference type="GO" id="GO:0016020">
    <property type="term" value="C:membrane"/>
    <property type="evidence" value="ECO:0007669"/>
    <property type="project" value="UniProtKB-SubCell"/>
</dbReference>
<reference evidence="12" key="1">
    <citation type="submission" date="2014-06" db="EMBL/GenBank/DDBJ databases">
        <authorList>
            <person name="Berkman P.J."/>
        </authorList>
    </citation>
    <scope>NUCLEOTIDE SEQUENCE [LARGE SCALE GENOMIC DNA]</scope>
</reference>
<dbReference type="GO" id="GO:0008270">
    <property type="term" value="F:zinc ion binding"/>
    <property type="evidence" value="ECO:0007669"/>
    <property type="project" value="TreeGrafter"/>
</dbReference>
<evidence type="ECO:0000313" key="11">
    <source>
        <dbReference type="EMBL" id="CDW97917.1"/>
    </source>
</evidence>
<keyword evidence="7" id="KW-0143">Chaperone</keyword>
<dbReference type="InterPro" id="IPR006680">
    <property type="entry name" value="Amidohydro-rel"/>
</dbReference>
<feature type="non-terminal residue" evidence="11">
    <location>
        <position position="1355"/>
    </location>
</feature>
<evidence type="ECO:0000256" key="6">
    <source>
        <dbReference type="ARBA" id="ARBA00023136"/>
    </source>
</evidence>
<dbReference type="InterPro" id="IPR001623">
    <property type="entry name" value="DnaJ_domain"/>
</dbReference>
<dbReference type="SMART" id="SM00271">
    <property type="entry name" value="DnaJ"/>
    <property type="match status" value="1"/>
</dbReference>
<dbReference type="Proteomes" id="UP000242770">
    <property type="component" value="Unassembled WGS sequence"/>
</dbReference>
<dbReference type="PANTHER" id="PTHR11271:SF6">
    <property type="entry name" value="GUANINE DEAMINASE"/>
    <property type="match status" value="1"/>
</dbReference>